<evidence type="ECO:0000313" key="3">
    <source>
        <dbReference type="Proteomes" id="UP001521785"/>
    </source>
</evidence>
<feature type="region of interest" description="Disordered" evidence="1">
    <location>
        <begin position="599"/>
        <end position="654"/>
    </location>
</feature>
<feature type="compositionally biased region" description="Basic and acidic residues" evidence="1">
    <location>
        <begin position="160"/>
        <end position="175"/>
    </location>
</feature>
<feature type="region of interest" description="Disordered" evidence="1">
    <location>
        <begin position="349"/>
        <end position="514"/>
    </location>
</feature>
<feature type="compositionally biased region" description="Polar residues" evidence="1">
    <location>
        <begin position="210"/>
        <end position="227"/>
    </location>
</feature>
<protein>
    <recommendedName>
        <fullName evidence="4">RING-type domain-containing protein</fullName>
    </recommendedName>
</protein>
<gene>
    <name evidence="2" type="ORF">SLS60_003866</name>
</gene>
<feature type="compositionally biased region" description="Pro residues" evidence="1">
    <location>
        <begin position="112"/>
        <end position="122"/>
    </location>
</feature>
<evidence type="ECO:0000313" key="2">
    <source>
        <dbReference type="EMBL" id="KAL1606462.1"/>
    </source>
</evidence>
<evidence type="ECO:0000256" key="1">
    <source>
        <dbReference type="SAM" id="MobiDB-lite"/>
    </source>
</evidence>
<feature type="compositionally biased region" description="Polar residues" evidence="1">
    <location>
        <begin position="351"/>
        <end position="377"/>
    </location>
</feature>
<dbReference type="Gene3D" id="3.30.40.10">
    <property type="entry name" value="Zinc/RING finger domain, C3HC4 (zinc finger)"/>
    <property type="match status" value="1"/>
</dbReference>
<dbReference type="EMBL" id="JAKJXO020000004">
    <property type="protein sequence ID" value="KAL1606462.1"/>
    <property type="molecule type" value="Genomic_DNA"/>
</dbReference>
<feature type="compositionally biased region" description="Polar residues" evidence="1">
    <location>
        <begin position="422"/>
        <end position="433"/>
    </location>
</feature>
<feature type="compositionally biased region" description="Polar residues" evidence="1">
    <location>
        <begin position="618"/>
        <end position="628"/>
    </location>
</feature>
<organism evidence="2 3">
    <name type="scientific">Paraconiothyrium brasiliense</name>
    <dbReference type="NCBI Taxonomy" id="300254"/>
    <lineage>
        <taxon>Eukaryota</taxon>
        <taxon>Fungi</taxon>
        <taxon>Dikarya</taxon>
        <taxon>Ascomycota</taxon>
        <taxon>Pezizomycotina</taxon>
        <taxon>Dothideomycetes</taxon>
        <taxon>Pleosporomycetidae</taxon>
        <taxon>Pleosporales</taxon>
        <taxon>Massarineae</taxon>
        <taxon>Didymosphaeriaceae</taxon>
        <taxon>Paraconiothyrium</taxon>
    </lineage>
</organism>
<dbReference type="InterPro" id="IPR013083">
    <property type="entry name" value="Znf_RING/FYVE/PHD"/>
</dbReference>
<feature type="region of interest" description="Disordered" evidence="1">
    <location>
        <begin position="98"/>
        <end position="227"/>
    </location>
</feature>
<comment type="caution">
    <text evidence="2">The sequence shown here is derived from an EMBL/GenBank/DDBJ whole genome shotgun (WGS) entry which is preliminary data.</text>
</comment>
<evidence type="ECO:0008006" key="4">
    <source>
        <dbReference type="Google" id="ProtNLM"/>
    </source>
</evidence>
<feature type="compositionally biased region" description="Polar residues" evidence="1">
    <location>
        <begin position="390"/>
        <end position="403"/>
    </location>
</feature>
<feature type="compositionally biased region" description="Acidic residues" evidence="1">
    <location>
        <begin position="195"/>
        <end position="208"/>
    </location>
</feature>
<sequence length="654" mass="69619">MATTAGDPKLAPLANELKEHALTLDRGAFPKSFFCALCDQLAFDSYKLLCCNKVICSSCQSKLEFPTTCPSCDHSPVEADSCPPNKALRNTMRVWLQKQKKKEEVKAASEAPPTPAVEPTPAPSEAQPPNDSSDKPIESIEKAPRTEDSGVDQSAADSVVEDRPASAAPQREERITAAPDDTQQKEDQDGKVPEDENQSAEPAQEEDNAQIPNGPSGQVFPNNAMMNTNGMPNQFGFGFNGQGNFGMGMNNMPNMMNPGWNNMGMTPVPSQYRSHVDRRSGYGMNNMNGMNGMFGFGGNMGMGMNDMSMNYGGNFGNGWNGMGGGGYGFNGYNQMGGYNQSGAYPEMMNQYPKNHISNQNRFPGNGPGNFSQQQNRNGSFGSGYGPGAGMQQNSRPGSRTGPNNVRRFSRSSLPKLPKASHSFHSPKNTTTDNPVFEQSEGKSRAGTAEFATEDQGKDEQASETTKSGQEGKADTPAAEGDGTEQAAEGAVTEDAPEAAEDANTAGPEANQSSALNQIQTVDSVDMEDQDVAPNMMGGNMQFAPQMMNSSYPNQMNGAYNHSMGNMGNMGYHNNNFGPRGGFNNAYGAATVLTGEPRGVGVAGAPTGPRAMREGRPNTGFSSRANNIRYNPPPAATPAAEAPAGSRSPPRRVRS</sequence>
<dbReference type="Proteomes" id="UP001521785">
    <property type="component" value="Unassembled WGS sequence"/>
</dbReference>
<feature type="compositionally biased region" description="Basic and acidic residues" evidence="1">
    <location>
        <begin position="132"/>
        <end position="148"/>
    </location>
</feature>
<reference evidence="2 3" key="1">
    <citation type="submission" date="2024-02" db="EMBL/GenBank/DDBJ databases">
        <title>De novo assembly and annotation of 12 fungi associated with fruit tree decline syndrome in Ontario, Canada.</title>
        <authorList>
            <person name="Sulman M."/>
            <person name="Ellouze W."/>
            <person name="Ilyukhin E."/>
        </authorList>
    </citation>
    <scope>NUCLEOTIDE SEQUENCE [LARGE SCALE GENOMIC DNA]</scope>
    <source>
        <strain evidence="2 3">M42-189</strain>
    </source>
</reference>
<keyword evidence="3" id="KW-1185">Reference proteome</keyword>
<name>A0ABR3RRC8_9PLEO</name>
<feature type="compositionally biased region" description="Basic and acidic residues" evidence="1">
    <location>
        <begin position="182"/>
        <end position="194"/>
    </location>
</feature>
<proteinExistence type="predicted"/>
<accession>A0ABR3RRC8</accession>
<dbReference type="SUPFAM" id="SSF57850">
    <property type="entry name" value="RING/U-box"/>
    <property type="match status" value="1"/>
</dbReference>